<dbReference type="EMBL" id="JBELQD010000015">
    <property type="protein sequence ID" value="MER2289635.1"/>
    <property type="molecule type" value="Genomic_DNA"/>
</dbReference>
<dbReference type="Proteomes" id="UP001432995">
    <property type="component" value="Unassembled WGS sequence"/>
</dbReference>
<dbReference type="Gene3D" id="3.40.50.300">
    <property type="entry name" value="P-loop containing nucleotide triphosphate hydrolases"/>
    <property type="match status" value="1"/>
</dbReference>
<evidence type="ECO:0000313" key="2">
    <source>
        <dbReference type="EMBL" id="MER2289635.1"/>
    </source>
</evidence>
<accession>A0ABV1R4B6</accession>
<evidence type="ECO:0000313" key="3">
    <source>
        <dbReference type="Proteomes" id="UP001432995"/>
    </source>
</evidence>
<name>A0ABV1R4B6_9HYPH</name>
<gene>
    <name evidence="2" type="ORF">ABS770_15305</name>
</gene>
<proteinExistence type="predicted"/>
<reference evidence="2" key="1">
    <citation type="submission" date="2024-06" db="EMBL/GenBank/DDBJ databases">
        <authorList>
            <person name="Campbell A.G."/>
        </authorList>
    </citation>
    <scope>NUCLEOTIDE SEQUENCE</scope>
    <source>
        <strain evidence="2">EM17</strain>
    </source>
</reference>
<keyword evidence="3" id="KW-1185">Reference proteome</keyword>
<organism evidence="2 3">
    <name type="scientific">Methylobacterium brachiatum</name>
    <dbReference type="NCBI Taxonomy" id="269660"/>
    <lineage>
        <taxon>Bacteria</taxon>
        <taxon>Pseudomonadati</taxon>
        <taxon>Pseudomonadota</taxon>
        <taxon>Alphaproteobacteria</taxon>
        <taxon>Hyphomicrobiales</taxon>
        <taxon>Methylobacteriaceae</taxon>
        <taxon>Methylobacterium</taxon>
    </lineage>
</organism>
<protein>
    <submittedName>
        <fullName evidence="2">Primase-helicase family protein</fullName>
    </submittedName>
</protein>
<feature type="domain" description="NrS-1 polymerase-like helicase" evidence="1">
    <location>
        <begin position="519"/>
        <end position="625"/>
    </location>
</feature>
<dbReference type="InterPro" id="IPR045455">
    <property type="entry name" value="NrS-1_pol-like_helicase"/>
</dbReference>
<dbReference type="InterPro" id="IPR027417">
    <property type="entry name" value="P-loop_NTPase"/>
</dbReference>
<evidence type="ECO:0000259" key="1">
    <source>
        <dbReference type="Pfam" id="PF19263"/>
    </source>
</evidence>
<comment type="caution">
    <text evidence="2">The sequence shown here is derived from an EMBL/GenBank/DDBJ whole genome shotgun (WGS) entry which is preliminary data.</text>
</comment>
<dbReference type="Pfam" id="PF19263">
    <property type="entry name" value="DUF5906"/>
    <property type="match status" value="1"/>
</dbReference>
<sequence length="857" mass="95706">MTIPHLEGNDTKGFLDEVFRGATCGFLVVGAKLGPRGLETHSFHVSEIAQAAEAMQVLAQRGEVYFERGLQGVRPGAGKRGNEAGVTWVGGLSIDFDTREGPHATEPDKLPADLKEVRKLFLEASVPEPTLIIHTGGGVHAHWLYAVPVLMASAGERAAEKTMAKAWSKRLEKVFKVQGYHLDSTYSLEHLFKAPGTLNHKESPSLKPVTLVSTGHRYEQAELRKLLANELKTAARGIPGAGPGTLAAQFAETAKKAFLASNKAKPDELPPILAGCAWLQSIVERADRGEKLTEEEWYAMISIVARTTEGRKWVHEISKRDPEERRYSFEGTEAKIEHALKDAGPANCRETVQEKLKFEVCNRCPFRGLVTSPMNLGPEPAERVGVQRDTIFAQQGRIYLRLSDGERFDVPSYSDGMLSRVGDNPHYQLMKSKKTAIVTRLGYVPGDHRLIMKNERGTLIANQWQPGGVVPGKGDEKPVLEFFERFIPDTRSRKHVIQYLAHLYQRPAVKIEHGLTVSGGYGTGKGTLREIVAKLFGEHNIQKIEGGELEDKNNARWVDKQVLIVEETYHKGKYETYNRTKSLVVDDKFPVQDKYVKTYEGTSPRGILVTTNEDAPMFIPEGDRRWFICVTPPTPEDDEMAEHRAFFKGFRDLLKRDDTAVAAFAYYLQHEVDLSEFPSKGAPPMTAAKERAINASRTPLADGLVQLIRNGAPPYLHKDVVSYKDVLRALQTSDWSHLVTSTAPQKIIKAIKDTGGCAVHHNAEGRHLPVRFSRTEAYELYAIRSRPRWRKASLEELKAEHKREPGAPTANVYSFNEAANMRDPAYPVTSEAEIEAYRREAEEQRDTLFSRLMAGAS</sequence>
<dbReference type="SUPFAM" id="SSF52540">
    <property type="entry name" value="P-loop containing nucleoside triphosphate hydrolases"/>
    <property type="match status" value="1"/>
</dbReference>
<dbReference type="RefSeq" id="WP_350378846.1">
    <property type="nucleotide sequence ID" value="NZ_JBELQD010000015.1"/>
</dbReference>